<evidence type="ECO:0000313" key="3">
    <source>
        <dbReference type="Proteomes" id="UP000032180"/>
    </source>
</evidence>
<evidence type="ECO:0000256" key="1">
    <source>
        <dbReference type="SAM" id="MobiDB-lite"/>
    </source>
</evidence>
<organism evidence="2 3">
    <name type="scientific">Leersia perrieri</name>
    <dbReference type="NCBI Taxonomy" id="77586"/>
    <lineage>
        <taxon>Eukaryota</taxon>
        <taxon>Viridiplantae</taxon>
        <taxon>Streptophyta</taxon>
        <taxon>Embryophyta</taxon>
        <taxon>Tracheophyta</taxon>
        <taxon>Spermatophyta</taxon>
        <taxon>Magnoliopsida</taxon>
        <taxon>Liliopsida</taxon>
        <taxon>Poales</taxon>
        <taxon>Poaceae</taxon>
        <taxon>BOP clade</taxon>
        <taxon>Oryzoideae</taxon>
        <taxon>Oryzeae</taxon>
        <taxon>Oryzinae</taxon>
        <taxon>Leersia</taxon>
    </lineage>
</organism>
<name>A0A0D9WMU4_9ORYZ</name>
<evidence type="ECO:0000313" key="2">
    <source>
        <dbReference type="EnsemblPlants" id="LPERR06G05500.1"/>
    </source>
</evidence>
<sequence length="90" mass="9400">MAPEPKDDIMNEKNPRPLDKDGIALLKTYFLHGGETAWGPGGPRLPRALPITCGCGAERRRGAGRAPPSPPPTSTAGDDERGGANGVVKI</sequence>
<protein>
    <submittedName>
        <fullName evidence="2">Uncharacterized protein</fullName>
    </submittedName>
</protein>
<reference evidence="3" key="2">
    <citation type="submission" date="2013-12" db="EMBL/GenBank/DDBJ databases">
        <authorList>
            <person name="Yu Y."/>
            <person name="Lee S."/>
            <person name="de Baynast K."/>
            <person name="Wissotski M."/>
            <person name="Liu L."/>
            <person name="Talag J."/>
            <person name="Goicoechea J."/>
            <person name="Angelova A."/>
            <person name="Jetty R."/>
            <person name="Kudrna D."/>
            <person name="Golser W."/>
            <person name="Rivera L."/>
            <person name="Zhang J."/>
            <person name="Wing R."/>
        </authorList>
    </citation>
    <scope>NUCLEOTIDE SEQUENCE</scope>
</reference>
<dbReference type="HOGENOM" id="CLU_2444052_0_0_1"/>
<keyword evidence="3" id="KW-1185">Reference proteome</keyword>
<accession>A0A0D9WMU4</accession>
<dbReference type="Proteomes" id="UP000032180">
    <property type="component" value="Chromosome 6"/>
</dbReference>
<reference evidence="2" key="3">
    <citation type="submission" date="2015-04" db="UniProtKB">
        <authorList>
            <consortium name="EnsemblPlants"/>
        </authorList>
    </citation>
    <scope>IDENTIFICATION</scope>
</reference>
<proteinExistence type="predicted"/>
<dbReference type="Gramene" id="LPERR06G05500.1">
    <property type="protein sequence ID" value="LPERR06G05500.1"/>
    <property type="gene ID" value="LPERR06G05500"/>
</dbReference>
<feature type="region of interest" description="Disordered" evidence="1">
    <location>
        <begin position="56"/>
        <end position="90"/>
    </location>
</feature>
<dbReference type="EnsemblPlants" id="LPERR06G05500.1">
    <property type="protein sequence ID" value="LPERR06G05500.1"/>
    <property type="gene ID" value="LPERR06G05500"/>
</dbReference>
<reference evidence="2 3" key="1">
    <citation type="submission" date="2012-08" db="EMBL/GenBank/DDBJ databases">
        <title>Oryza genome evolution.</title>
        <authorList>
            <person name="Wing R.A."/>
        </authorList>
    </citation>
    <scope>NUCLEOTIDE SEQUENCE</scope>
</reference>
<dbReference type="AlphaFoldDB" id="A0A0D9WMU4"/>